<evidence type="ECO:0000313" key="2">
    <source>
        <dbReference type="Proteomes" id="UP000025047"/>
    </source>
</evidence>
<proteinExistence type="predicted"/>
<keyword evidence="2" id="KW-1185">Reference proteome</keyword>
<protein>
    <submittedName>
        <fullName evidence="1">Uncharacterized protein</fullName>
    </submittedName>
</protein>
<organism evidence="1 2">
    <name type="scientific">Limimaricola hongkongensis DSM 17492</name>
    <dbReference type="NCBI Taxonomy" id="1122180"/>
    <lineage>
        <taxon>Bacteria</taxon>
        <taxon>Pseudomonadati</taxon>
        <taxon>Pseudomonadota</taxon>
        <taxon>Alphaproteobacteria</taxon>
        <taxon>Rhodobacterales</taxon>
        <taxon>Paracoccaceae</taxon>
        <taxon>Limimaricola</taxon>
    </lineage>
</organism>
<accession>A0A017HEW4</accession>
<dbReference type="AlphaFoldDB" id="A0A017HEW4"/>
<sequence length="39" mass="4391">MPARLPLSASAFFIYSFSVFAEYPIFAASEVIACQRELF</sequence>
<dbReference type="Proteomes" id="UP000025047">
    <property type="component" value="Unassembled WGS sequence"/>
</dbReference>
<dbReference type="HOGENOM" id="CLU_3312289_0_0_5"/>
<name>A0A017HEW4_9RHOB</name>
<gene>
    <name evidence="1" type="ORF">Lokhon_01660</name>
</gene>
<evidence type="ECO:0000313" key="1">
    <source>
        <dbReference type="EMBL" id="EYD72855.1"/>
    </source>
</evidence>
<dbReference type="EMBL" id="APGJ01000004">
    <property type="protein sequence ID" value="EYD72855.1"/>
    <property type="molecule type" value="Genomic_DNA"/>
</dbReference>
<dbReference type="PATRIC" id="fig|1122180.6.peg.1644"/>
<reference evidence="1 2" key="1">
    <citation type="submission" date="2013-03" db="EMBL/GenBank/DDBJ databases">
        <authorList>
            <person name="Fiebig A."/>
            <person name="Goeker M."/>
            <person name="Klenk H.-P.P."/>
        </authorList>
    </citation>
    <scope>NUCLEOTIDE SEQUENCE [LARGE SCALE GENOMIC DNA]</scope>
    <source>
        <strain evidence="1 2">DSM 17492</strain>
    </source>
</reference>
<comment type="caution">
    <text evidence="1">The sequence shown here is derived from an EMBL/GenBank/DDBJ whole genome shotgun (WGS) entry which is preliminary data.</text>
</comment>